<evidence type="ECO:0000256" key="9">
    <source>
        <dbReference type="ARBA" id="ARBA00023224"/>
    </source>
</evidence>
<dbReference type="InterPro" id="IPR004090">
    <property type="entry name" value="Chemotax_Me-accpt_rcpt"/>
</dbReference>
<dbReference type="GO" id="GO:0006935">
    <property type="term" value="P:chemotaxis"/>
    <property type="evidence" value="ECO:0007669"/>
    <property type="project" value="UniProtKB-KW"/>
</dbReference>
<dbReference type="Gene3D" id="1.10.287.950">
    <property type="entry name" value="Methyl-accepting chemotaxis protein"/>
    <property type="match status" value="1"/>
</dbReference>
<dbReference type="Pfam" id="PF00015">
    <property type="entry name" value="MCPsignal"/>
    <property type="match status" value="1"/>
</dbReference>
<dbReference type="PROSITE" id="PS50885">
    <property type="entry name" value="HAMP"/>
    <property type="match status" value="1"/>
</dbReference>
<keyword evidence="9 11" id="KW-0807">Transducer</keyword>
<dbReference type="InterPro" id="IPR003660">
    <property type="entry name" value="HAMP_dom"/>
</dbReference>
<evidence type="ECO:0000259" key="15">
    <source>
        <dbReference type="PROSITE" id="PS50885"/>
    </source>
</evidence>
<comment type="similarity">
    <text evidence="10">Belongs to the methyl-accepting chemotaxis (MCP) protein family.</text>
</comment>
<keyword evidence="7 13" id="KW-1133">Transmembrane helix</keyword>
<organism evidence="16 17">
    <name type="scientific">Rugamonas apoptosis</name>
    <dbReference type="NCBI Taxonomy" id="2758570"/>
    <lineage>
        <taxon>Bacteria</taxon>
        <taxon>Pseudomonadati</taxon>
        <taxon>Pseudomonadota</taxon>
        <taxon>Betaproteobacteria</taxon>
        <taxon>Burkholderiales</taxon>
        <taxon>Oxalobacteraceae</taxon>
        <taxon>Telluria group</taxon>
        <taxon>Rugamonas</taxon>
    </lineage>
</organism>
<keyword evidence="3" id="KW-0488">Methylation</keyword>
<evidence type="ECO:0000256" key="2">
    <source>
        <dbReference type="ARBA" id="ARBA00022475"/>
    </source>
</evidence>
<comment type="subcellular location">
    <subcellularLocation>
        <location evidence="1">Cell inner membrane</location>
        <topology evidence="1">Multi-pass membrane protein</topology>
    </subcellularLocation>
</comment>
<evidence type="ECO:0000256" key="1">
    <source>
        <dbReference type="ARBA" id="ARBA00004429"/>
    </source>
</evidence>
<evidence type="ECO:0000256" key="10">
    <source>
        <dbReference type="ARBA" id="ARBA00029447"/>
    </source>
</evidence>
<dbReference type="InterPro" id="IPR004089">
    <property type="entry name" value="MCPsignal_dom"/>
</dbReference>
<dbReference type="CDD" id="cd06225">
    <property type="entry name" value="HAMP"/>
    <property type="match status" value="1"/>
</dbReference>
<keyword evidence="17" id="KW-1185">Reference proteome</keyword>
<dbReference type="PRINTS" id="PR00260">
    <property type="entry name" value="CHEMTRNSDUCR"/>
</dbReference>
<proteinExistence type="inferred from homology"/>
<dbReference type="SMART" id="SM00304">
    <property type="entry name" value="HAMP"/>
    <property type="match status" value="1"/>
</dbReference>
<sequence length="580" mass="60656">MFTNLKIRTLVIVALAVLLALMLANGLMGIYGAGHSVGLVQQVTLRDQQNSTELNAMRLDMEQSRSQILQALQHNPELAWAKLHDHPLTVHFDLIATFADRTAKRWDAYLAGISAPEEKRLAEQWYADSAGLGLEAIKAAGAAIKGDQWDEAEAILIKKINPSYRKGDVALKVLTEYAVSKAKANDAAVGASLASTTWTMVAVLAVGLLVGAAVGMALLRAISAPLEQAMAIATRVADGDLTGRIESHSHNEIGALLTALDRMKGNLASIVHEVRGSTDTIASASGQIAAGNMDLSGRTGEQASSLDRTAQAMEELTGTVRQNADNARQANQLAQSASAVAVKGGTVVSEVVQTMGSINDSSRKIVDIIGVIDGIAFQTNILALNAAVEAARAGEQGRGFAVVASEVRNLAQRSAGAAKEIKELIGDSVEKVGTGARLVDEAGATMQEVVTSIQRVADIMGEITQASQEQTAGLDQINADIGQMDAITQQNVALVEQASAAATSLQEQAGSLAQVVSVFKLDGMAPARSAAPRPTHVARPAPVKALKAAAPRVVAKAAPSPVRAKAVANSKQTDGDWEEF</sequence>
<evidence type="ECO:0000256" key="4">
    <source>
        <dbReference type="ARBA" id="ARBA00022500"/>
    </source>
</evidence>
<reference evidence="16 17" key="1">
    <citation type="submission" date="2020-07" db="EMBL/GenBank/DDBJ databases">
        <title>Novel species isolated from subtropical streams in China.</title>
        <authorList>
            <person name="Lu H."/>
        </authorList>
    </citation>
    <scope>NUCLEOTIDE SEQUENCE [LARGE SCALE GENOMIC DNA]</scope>
    <source>
        <strain evidence="16 17">LX47W</strain>
    </source>
</reference>
<dbReference type="SUPFAM" id="SSF58104">
    <property type="entry name" value="Methyl-accepting chemotaxis protein (MCP) signaling domain"/>
    <property type="match status" value="1"/>
</dbReference>
<evidence type="ECO:0000256" key="13">
    <source>
        <dbReference type="SAM" id="Phobius"/>
    </source>
</evidence>
<evidence type="ECO:0000256" key="8">
    <source>
        <dbReference type="ARBA" id="ARBA00023136"/>
    </source>
</evidence>
<evidence type="ECO:0000259" key="14">
    <source>
        <dbReference type="PROSITE" id="PS50111"/>
    </source>
</evidence>
<comment type="caution">
    <text evidence="16">The sequence shown here is derived from an EMBL/GenBank/DDBJ whole genome shotgun (WGS) entry which is preliminary data.</text>
</comment>
<dbReference type="SMART" id="SM00283">
    <property type="entry name" value="MA"/>
    <property type="match status" value="1"/>
</dbReference>
<feature type="domain" description="HAMP" evidence="15">
    <location>
        <begin position="220"/>
        <end position="272"/>
    </location>
</feature>
<dbReference type="CDD" id="cd11386">
    <property type="entry name" value="MCP_signal"/>
    <property type="match status" value="1"/>
</dbReference>
<gene>
    <name evidence="16" type="ORF">H3H39_12245</name>
</gene>
<feature type="compositionally biased region" description="Low complexity" evidence="12">
    <location>
        <begin position="559"/>
        <end position="568"/>
    </location>
</feature>
<dbReference type="Pfam" id="PF02203">
    <property type="entry name" value="TarH"/>
    <property type="match status" value="1"/>
</dbReference>
<dbReference type="PANTHER" id="PTHR43531:SF14">
    <property type="entry name" value="METHYL-ACCEPTING CHEMOTAXIS PROTEIN I-RELATED"/>
    <property type="match status" value="1"/>
</dbReference>
<dbReference type="PROSITE" id="PS50111">
    <property type="entry name" value="CHEMOTAXIS_TRANSDUC_2"/>
    <property type="match status" value="1"/>
</dbReference>
<keyword evidence="4" id="KW-0145">Chemotaxis</keyword>
<dbReference type="GO" id="GO:0005886">
    <property type="term" value="C:plasma membrane"/>
    <property type="evidence" value="ECO:0007669"/>
    <property type="project" value="UniProtKB-SubCell"/>
</dbReference>
<evidence type="ECO:0000256" key="12">
    <source>
        <dbReference type="SAM" id="MobiDB-lite"/>
    </source>
</evidence>
<evidence type="ECO:0000256" key="11">
    <source>
        <dbReference type="PROSITE-ProRule" id="PRU00284"/>
    </source>
</evidence>
<evidence type="ECO:0000313" key="16">
    <source>
        <dbReference type="EMBL" id="MBA5687816.1"/>
    </source>
</evidence>
<name>A0A7W2F9X9_9BURK</name>
<keyword evidence="6 13" id="KW-0812">Transmembrane</keyword>
<evidence type="ECO:0000256" key="7">
    <source>
        <dbReference type="ARBA" id="ARBA00022989"/>
    </source>
</evidence>
<dbReference type="InterPro" id="IPR003122">
    <property type="entry name" value="Tar_rcpt_lig-bd"/>
</dbReference>
<evidence type="ECO:0000256" key="6">
    <source>
        <dbReference type="ARBA" id="ARBA00022692"/>
    </source>
</evidence>
<dbReference type="EMBL" id="JACEZU010000005">
    <property type="protein sequence ID" value="MBA5687816.1"/>
    <property type="molecule type" value="Genomic_DNA"/>
</dbReference>
<dbReference type="Pfam" id="PF00672">
    <property type="entry name" value="HAMP"/>
    <property type="match status" value="1"/>
</dbReference>
<accession>A0A7W2F9X9</accession>
<dbReference type="InterPro" id="IPR051310">
    <property type="entry name" value="MCP_chemotaxis"/>
</dbReference>
<feature type="domain" description="Methyl-accepting transducer" evidence="14">
    <location>
        <begin position="277"/>
        <end position="506"/>
    </location>
</feature>
<keyword evidence="2" id="KW-1003">Cell membrane</keyword>
<feature type="transmembrane region" description="Helical" evidence="13">
    <location>
        <begin position="198"/>
        <end position="219"/>
    </location>
</feature>
<dbReference type="PANTHER" id="PTHR43531">
    <property type="entry name" value="PROTEIN ICFG"/>
    <property type="match status" value="1"/>
</dbReference>
<keyword evidence="8 13" id="KW-0472">Membrane</keyword>
<dbReference type="RefSeq" id="WP_182153652.1">
    <property type="nucleotide sequence ID" value="NZ_JACEZU010000005.1"/>
</dbReference>
<keyword evidence="5" id="KW-0997">Cell inner membrane</keyword>
<dbReference type="GO" id="GO:0007165">
    <property type="term" value="P:signal transduction"/>
    <property type="evidence" value="ECO:0007669"/>
    <property type="project" value="UniProtKB-KW"/>
</dbReference>
<evidence type="ECO:0000313" key="17">
    <source>
        <dbReference type="Proteomes" id="UP000573499"/>
    </source>
</evidence>
<dbReference type="Proteomes" id="UP000573499">
    <property type="component" value="Unassembled WGS sequence"/>
</dbReference>
<dbReference type="GO" id="GO:0004888">
    <property type="term" value="F:transmembrane signaling receptor activity"/>
    <property type="evidence" value="ECO:0007669"/>
    <property type="project" value="InterPro"/>
</dbReference>
<dbReference type="AlphaFoldDB" id="A0A7W2F9X9"/>
<evidence type="ECO:0000256" key="3">
    <source>
        <dbReference type="ARBA" id="ARBA00022481"/>
    </source>
</evidence>
<evidence type="ECO:0000256" key="5">
    <source>
        <dbReference type="ARBA" id="ARBA00022519"/>
    </source>
</evidence>
<protein>
    <submittedName>
        <fullName evidence="16">Tar ligand binding domain-containing protein</fullName>
    </submittedName>
</protein>
<feature type="region of interest" description="Disordered" evidence="12">
    <location>
        <begin position="559"/>
        <end position="580"/>
    </location>
</feature>
<dbReference type="FunFam" id="1.10.287.950:FF:000001">
    <property type="entry name" value="Methyl-accepting chemotaxis sensory transducer"/>
    <property type="match status" value="1"/>
</dbReference>